<dbReference type="Proteomes" id="UP000019132">
    <property type="component" value="Unassembled WGS sequence"/>
</dbReference>
<keyword evidence="2" id="KW-1185">Reference proteome</keyword>
<evidence type="ECO:0000313" key="1">
    <source>
        <dbReference type="EnsemblProtists" id="PYU1_T004184"/>
    </source>
</evidence>
<dbReference type="AlphaFoldDB" id="K3WGU3"/>
<dbReference type="InParanoid" id="K3WGU3"/>
<dbReference type="HOGENOM" id="CLU_1291222_0_0_1"/>
<accession>K3WGU3</accession>
<dbReference type="EnsemblProtists" id="PYU1_T004184">
    <property type="protein sequence ID" value="PYU1_T004184"/>
    <property type="gene ID" value="PYU1_G004174"/>
</dbReference>
<reference evidence="1" key="3">
    <citation type="submission" date="2015-02" db="UniProtKB">
        <authorList>
            <consortium name="EnsemblProtists"/>
        </authorList>
    </citation>
    <scope>IDENTIFICATION</scope>
    <source>
        <strain evidence="1">DAOM BR144</strain>
    </source>
</reference>
<organism evidence="1 2">
    <name type="scientific">Globisporangium ultimum (strain ATCC 200006 / CBS 805.95 / DAOM BR144)</name>
    <name type="common">Pythium ultimum</name>
    <dbReference type="NCBI Taxonomy" id="431595"/>
    <lineage>
        <taxon>Eukaryota</taxon>
        <taxon>Sar</taxon>
        <taxon>Stramenopiles</taxon>
        <taxon>Oomycota</taxon>
        <taxon>Peronosporomycetes</taxon>
        <taxon>Pythiales</taxon>
        <taxon>Pythiaceae</taxon>
        <taxon>Globisporangium</taxon>
    </lineage>
</organism>
<sequence>MTSFAMPVRQLSSNLLKRVRSASPAPELRSPAATETTDQFALKVSKHQLNASPRSSALQQQQRVVSIMTSSQRLSLQPLNVQEPSQTVSWPHVTSCDGVRNAITFLQTSRQHAMMLMLQNHWERAVGVLEKIEKATESVCLQRRKVVLEQVNAAKINASAIAPVRRSAVRFSDHVHVAAAVDMDRACDEIDAPVREEMLVLRASRTIPQENYSEFW</sequence>
<reference evidence="2" key="2">
    <citation type="submission" date="2010-04" db="EMBL/GenBank/DDBJ databases">
        <authorList>
            <person name="Buell R."/>
            <person name="Hamilton J."/>
            <person name="Hostetler J."/>
        </authorList>
    </citation>
    <scope>NUCLEOTIDE SEQUENCE [LARGE SCALE GENOMIC DNA]</scope>
    <source>
        <strain evidence="2">DAOM:BR144</strain>
    </source>
</reference>
<proteinExistence type="predicted"/>
<dbReference type="EMBL" id="GL376567">
    <property type="status" value="NOT_ANNOTATED_CDS"/>
    <property type="molecule type" value="Genomic_DNA"/>
</dbReference>
<name>K3WGU3_GLOUD</name>
<dbReference type="eggNOG" id="ENOG502S118">
    <property type="taxonomic scope" value="Eukaryota"/>
</dbReference>
<reference evidence="2" key="1">
    <citation type="journal article" date="2010" name="Genome Biol.">
        <title>Genome sequence of the necrotrophic plant pathogen Pythium ultimum reveals original pathogenicity mechanisms and effector repertoire.</title>
        <authorList>
            <person name="Levesque C.A."/>
            <person name="Brouwer H."/>
            <person name="Cano L."/>
            <person name="Hamilton J.P."/>
            <person name="Holt C."/>
            <person name="Huitema E."/>
            <person name="Raffaele S."/>
            <person name="Robideau G.P."/>
            <person name="Thines M."/>
            <person name="Win J."/>
            <person name="Zerillo M.M."/>
            <person name="Beakes G.W."/>
            <person name="Boore J.L."/>
            <person name="Busam D."/>
            <person name="Dumas B."/>
            <person name="Ferriera S."/>
            <person name="Fuerstenberg S.I."/>
            <person name="Gachon C.M."/>
            <person name="Gaulin E."/>
            <person name="Govers F."/>
            <person name="Grenville-Briggs L."/>
            <person name="Horner N."/>
            <person name="Hostetler J."/>
            <person name="Jiang R.H."/>
            <person name="Johnson J."/>
            <person name="Krajaejun T."/>
            <person name="Lin H."/>
            <person name="Meijer H.J."/>
            <person name="Moore B."/>
            <person name="Morris P."/>
            <person name="Phuntmart V."/>
            <person name="Puiu D."/>
            <person name="Shetty J."/>
            <person name="Stajich J.E."/>
            <person name="Tripathy S."/>
            <person name="Wawra S."/>
            <person name="van West P."/>
            <person name="Whitty B.R."/>
            <person name="Coutinho P.M."/>
            <person name="Henrissat B."/>
            <person name="Martin F."/>
            <person name="Thomas P.D."/>
            <person name="Tyler B.M."/>
            <person name="De Vries R.P."/>
            <person name="Kamoun S."/>
            <person name="Yandell M."/>
            <person name="Tisserat N."/>
            <person name="Buell C.R."/>
        </authorList>
    </citation>
    <scope>NUCLEOTIDE SEQUENCE</scope>
    <source>
        <strain evidence="2">DAOM:BR144</strain>
    </source>
</reference>
<dbReference type="OMA" id="LMLQNHW"/>
<evidence type="ECO:0000313" key="2">
    <source>
        <dbReference type="Proteomes" id="UP000019132"/>
    </source>
</evidence>
<dbReference type="VEuPathDB" id="FungiDB:PYU1_G004174"/>
<protein>
    <submittedName>
        <fullName evidence="1">Uncharacterized protein</fullName>
    </submittedName>
</protein>